<feature type="disulfide bond" evidence="8">
    <location>
        <begin position="293"/>
        <end position="339"/>
    </location>
</feature>
<feature type="active site" description="Proton donor/acceptor" evidence="6">
    <location>
        <position position="309"/>
    </location>
</feature>
<dbReference type="PANTHER" id="PTHR21666">
    <property type="entry name" value="PEPTIDASE-RELATED"/>
    <property type="match status" value="1"/>
</dbReference>
<gene>
    <name evidence="11" type="ORF">PTD2_14627</name>
</gene>
<organism evidence="11 12">
    <name type="scientific">Pseudoalteromonas tunicata D2</name>
    <dbReference type="NCBI Taxonomy" id="87626"/>
    <lineage>
        <taxon>Bacteria</taxon>
        <taxon>Pseudomonadati</taxon>
        <taxon>Pseudomonadota</taxon>
        <taxon>Gammaproteobacteria</taxon>
        <taxon>Alteromonadales</taxon>
        <taxon>Pseudoalteromonadaceae</taxon>
        <taxon>Pseudoalteromonas</taxon>
    </lineage>
</organism>
<sequence>MKKHQQIAKLSSATLLLASLFSPSIFADSHQKDVFKLSKQHLAALKTNSLQVIDSNTFLFNNQLNQIDWPNYFALHAPSLLAKQEVILHWAGYSSVNPKLLIALIELQSQLISTPNEANVEQPLKGLSNEVGFDKQVKDIALQLSARFYAFEQALSDNKISQLQSNTPATLALQSLFSTSEQQTEQTNQPAQSKFNQLLSSYAQISNGESLLIDINNRQLAASVQTSIQAASFYMSFPWPSGSAWYSGGAHSNTGSGYPFSSLDFNNGSGGWGSNTPWVQASHGGQVTRYSACNIRVTHSSGYATSYYHMDNVQYNTGDVISAGAWLGRYANNYSAALCEGGQSSGPHVHWSLLYNGRFISLQNAYISGYRVDVGNSNYDDYCSNFYFEKNGYRTCAWSPLYR</sequence>
<comment type="caution">
    <text evidence="11">The sequence shown here is derived from an EMBL/GenBank/DDBJ whole genome shotgun (WGS) entry which is preliminary data.</text>
</comment>
<feature type="disulfide bond" evidence="8">
    <location>
        <begin position="383"/>
        <end position="396"/>
    </location>
</feature>
<comment type="cofactor">
    <cofactor evidence="7">
        <name>Zn(2+)</name>
        <dbReference type="ChEBI" id="CHEBI:29105"/>
    </cofactor>
    <text evidence="7">Binds 1 zinc ion per subunit.</text>
</comment>
<dbReference type="InterPro" id="IPR016047">
    <property type="entry name" value="M23ase_b-sheet_dom"/>
</dbReference>
<evidence type="ECO:0000259" key="10">
    <source>
        <dbReference type="Pfam" id="PF01551"/>
    </source>
</evidence>
<dbReference type="MEROPS" id="M23.001"/>
<keyword evidence="2 7" id="KW-0479">Metal-binding</keyword>
<dbReference type="HOGENOM" id="CLU_656977_0_0_6"/>
<keyword evidence="4 7" id="KW-0862">Zinc</keyword>
<evidence type="ECO:0000256" key="6">
    <source>
        <dbReference type="PIRSR" id="PIRSR600841-1"/>
    </source>
</evidence>
<dbReference type="GO" id="GO:0006508">
    <property type="term" value="P:proteolysis"/>
    <property type="evidence" value="ECO:0007669"/>
    <property type="project" value="UniProtKB-KW"/>
</dbReference>
<keyword evidence="3" id="KW-0378">Hydrolase</keyword>
<dbReference type="Gene3D" id="2.70.70.10">
    <property type="entry name" value="Glucose Permease (Domain IIA)"/>
    <property type="match status" value="1"/>
</dbReference>
<dbReference type="PANTHER" id="PTHR21666:SF288">
    <property type="entry name" value="CELL DIVISION PROTEIN YTFB"/>
    <property type="match status" value="1"/>
</dbReference>
<keyword evidence="5" id="KW-0482">Metalloprotease</keyword>
<dbReference type="eggNOG" id="COG0739">
    <property type="taxonomic scope" value="Bacteria"/>
</dbReference>
<feature type="binding site" evidence="7">
    <location>
        <position position="264"/>
    </location>
    <ligand>
        <name>Zn(2+)</name>
        <dbReference type="ChEBI" id="CHEBI:29105"/>
    </ligand>
</feature>
<protein>
    <submittedName>
        <fullName evidence="11">LasA protease</fullName>
    </submittedName>
</protein>
<evidence type="ECO:0000256" key="9">
    <source>
        <dbReference type="SAM" id="SignalP"/>
    </source>
</evidence>
<dbReference type="Proteomes" id="UP000006201">
    <property type="component" value="Unassembled WGS sequence"/>
</dbReference>
<keyword evidence="9" id="KW-0732">Signal</keyword>
<keyword evidence="1 11" id="KW-0645">Protease</keyword>
<proteinExistence type="predicted"/>
<evidence type="ECO:0000256" key="3">
    <source>
        <dbReference type="ARBA" id="ARBA00022801"/>
    </source>
</evidence>
<feature type="domain" description="M23ase beta-sheet core" evidence="10">
    <location>
        <begin position="279"/>
        <end position="359"/>
    </location>
</feature>
<dbReference type="CDD" id="cd12797">
    <property type="entry name" value="M23_peptidase"/>
    <property type="match status" value="1"/>
</dbReference>
<dbReference type="Pfam" id="PF01551">
    <property type="entry name" value="Peptidase_M23"/>
    <property type="match status" value="1"/>
</dbReference>
<evidence type="ECO:0000256" key="1">
    <source>
        <dbReference type="ARBA" id="ARBA00022670"/>
    </source>
</evidence>
<keyword evidence="8" id="KW-1015">Disulfide bond</keyword>
<dbReference type="STRING" id="87626.PTD2_14627"/>
<dbReference type="AlphaFoldDB" id="A4CCJ0"/>
<reference evidence="11 12" key="1">
    <citation type="submission" date="2006-02" db="EMBL/GenBank/DDBJ databases">
        <authorList>
            <person name="Moran M.A."/>
            <person name="Kjelleberg S."/>
            <person name="Egan S."/>
            <person name="Saunders N."/>
            <person name="Thomas T."/>
            <person name="Ferriera S."/>
            <person name="Johnson J."/>
            <person name="Kravitz S."/>
            <person name="Halpern A."/>
            <person name="Remington K."/>
            <person name="Beeson K."/>
            <person name="Tran B."/>
            <person name="Rogers Y.-H."/>
            <person name="Friedman R."/>
            <person name="Venter J.C."/>
        </authorList>
    </citation>
    <scope>NUCLEOTIDE SEQUENCE [LARGE SCALE GENOMIC DNA]</scope>
    <source>
        <strain evidence="11 12">D2</strain>
    </source>
</reference>
<feature type="chain" id="PRO_5002667223" evidence="9">
    <location>
        <begin position="28"/>
        <end position="403"/>
    </location>
</feature>
<evidence type="ECO:0000256" key="8">
    <source>
        <dbReference type="PIRSR" id="PIRSR600841-3"/>
    </source>
</evidence>
<accession>A4CCJ0</accession>
<feature type="active site" description="Proton donor/acceptor" evidence="6">
    <location>
        <position position="348"/>
    </location>
</feature>
<feature type="signal peptide" evidence="9">
    <location>
        <begin position="1"/>
        <end position="27"/>
    </location>
</feature>
<dbReference type="PRINTS" id="PR00933">
    <property type="entry name" value="BLYTICPTASE"/>
</dbReference>
<name>A4CCJ0_9GAMM</name>
<evidence type="ECO:0000256" key="4">
    <source>
        <dbReference type="ARBA" id="ARBA00022833"/>
    </source>
</evidence>
<dbReference type="InterPro" id="IPR050570">
    <property type="entry name" value="Cell_wall_metabolism_enzyme"/>
</dbReference>
<evidence type="ECO:0000313" key="11">
    <source>
        <dbReference type="EMBL" id="EAR27283.1"/>
    </source>
</evidence>
<dbReference type="SUPFAM" id="SSF51261">
    <property type="entry name" value="Duplicated hybrid motif"/>
    <property type="match status" value="1"/>
</dbReference>
<dbReference type="InterPro" id="IPR011055">
    <property type="entry name" value="Dup_hybrid_motif"/>
</dbReference>
<feature type="binding site" evidence="7">
    <location>
        <position position="251"/>
    </location>
    <ligand>
        <name>Zn(2+)</name>
        <dbReference type="ChEBI" id="CHEBI:29105"/>
    </ligand>
</feature>
<dbReference type="EMBL" id="AAOH01000006">
    <property type="protein sequence ID" value="EAR27283.1"/>
    <property type="molecule type" value="Genomic_DNA"/>
</dbReference>
<dbReference type="RefSeq" id="WP_009838545.1">
    <property type="nucleotide sequence ID" value="NZ_AAOH01000006.1"/>
</dbReference>
<keyword evidence="12" id="KW-1185">Reference proteome</keyword>
<evidence type="ECO:0000313" key="12">
    <source>
        <dbReference type="Proteomes" id="UP000006201"/>
    </source>
</evidence>
<dbReference type="OrthoDB" id="6188067at2"/>
<evidence type="ECO:0000256" key="7">
    <source>
        <dbReference type="PIRSR" id="PIRSR600841-2"/>
    </source>
</evidence>
<dbReference type="GO" id="GO:0004222">
    <property type="term" value="F:metalloendopeptidase activity"/>
    <property type="evidence" value="ECO:0007669"/>
    <property type="project" value="InterPro"/>
</dbReference>
<dbReference type="GO" id="GO:0046872">
    <property type="term" value="F:metal ion binding"/>
    <property type="evidence" value="ECO:0007669"/>
    <property type="project" value="UniProtKB-KW"/>
</dbReference>
<evidence type="ECO:0000256" key="5">
    <source>
        <dbReference type="ARBA" id="ARBA00023049"/>
    </source>
</evidence>
<evidence type="ECO:0000256" key="2">
    <source>
        <dbReference type="ARBA" id="ARBA00022723"/>
    </source>
</evidence>
<dbReference type="InterPro" id="IPR000841">
    <property type="entry name" value="Pept_M23A_Blytic"/>
</dbReference>
<feature type="binding site" evidence="7">
    <location>
        <position position="350"/>
    </location>
    <ligand>
        <name>Zn(2+)</name>
        <dbReference type="ChEBI" id="CHEBI:29105"/>
    </ligand>
</feature>